<feature type="domain" description="PRD" evidence="3">
    <location>
        <begin position="185"/>
        <end position="293"/>
    </location>
</feature>
<dbReference type="InterPro" id="IPR001550">
    <property type="entry name" value="Transcrpt_antitermin_CS"/>
</dbReference>
<evidence type="ECO:0000313" key="4">
    <source>
        <dbReference type="EMBL" id="MBD7967468.1"/>
    </source>
</evidence>
<organism evidence="4 5">
    <name type="scientific">Paenibacillus gallinarum</name>
    <dbReference type="NCBI Taxonomy" id="2762232"/>
    <lineage>
        <taxon>Bacteria</taxon>
        <taxon>Bacillati</taxon>
        <taxon>Bacillota</taxon>
        <taxon>Bacilli</taxon>
        <taxon>Bacillales</taxon>
        <taxon>Paenibacillaceae</taxon>
        <taxon>Paenibacillus</taxon>
    </lineage>
</organism>
<feature type="domain" description="PRD" evidence="3">
    <location>
        <begin position="79"/>
        <end position="184"/>
    </location>
</feature>
<dbReference type="SUPFAM" id="SSF63520">
    <property type="entry name" value="PTS-regulatory domain, PRD"/>
    <property type="match status" value="2"/>
</dbReference>
<comment type="similarity">
    <text evidence="1">Belongs to the transcriptional antiterminator BglG family. GlcT subfamily.</text>
</comment>
<protein>
    <submittedName>
        <fullName evidence="4">PRD domain-containing protein</fullName>
    </submittedName>
</protein>
<dbReference type="PANTHER" id="PTHR30185:SF16">
    <property type="entry name" value="PROTEIN GLCT"/>
    <property type="match status" value="1"/>
</dbReference>
<dbReference type="Gene3D" id="2.30.24.10">
    <property type="entry name" value="CAT RNA-binding domain"/>
    <property type="match status" value="1"/>
</dbReference>
<dbReference type="PROSITE" id="PS00654">
    <property type="entry name" value="PRD_1"/>
    <property type="match status" value="1"/>
</dbReference>
<reference evidence="4 5" key="1">
    <citation type="submission" date="2020-08" db="EMBL/GenBank/DDBJ databases">
        <title>A Genomic Blueprint of the Chicken Gut Microbiome.</title>
        <authorList>
            <person name="Gilroy R."/>
            <person name="Ravi A."/>
            <person name="Getino M."/>
            <person name="Pursley I."/>
            <person name="Horton D.L."/>
            <person name="Alikhan N.-F."/>
            <person name="Baker D."/>
            <person name="Gharbi K."/>
            <person name="Hall N."/>
            <person name="Watson M."/>
            <person name="Adriaenssens E.M."/>
            <person name="Foster-Nyarko E."/>
            <person name="Jarju S."/>
            <person name="Secka A."/>
            <person name="Antonio M."/>
            <person name="Oren A."/>
            <person name="Chaudhuri R."/>
            <person name="La Ragione R.M."/>
            <person name="Hildebrand F."/>
            <person name="Pallen M.J."/>
        </authorList>
    </citation>
    <scope>NUCLEOTIDE SEQUENCE [LARGE SCALE GENOMIC DNA]</scope>
    <source>
        <strain evidence="4 5">Sa2BVA9</strain>
    </source>
</reference>
<dbReference type="Gene3D" id="1.20.890.100">
    <property type="match status" value="1"/>
</dbReference>
<evidence type="ECO:0000256" key="2">
    <source>
        <dbReference type="ARBA" id="ARBA00022737"/>
    </source>
</evidence>
<dbReference type="InterPro" id="IPR004341">
    <property type="entry name" value="CAT_RNA-bd_dom"/>
</dbReference>
<comment type="caution">
    <text evidence="4">The sequence shown here is derived from an EMBL/GenBank/DDBJ whole genome shotgun (WGS) entry which is preliminary data.</text>
</comment>
<name>A0ABR8SVY9_9BACL</name>
<keyword evidence="5" id="KW-1185">Reference proteome</keyword>
<dbReference type="PANTHER" id="PTHR30185">
    <property type="entry name" value="CRYPTIC BETA-GLUCOSIDE BGL OPERON ANTITERMINATOR"/>
    <property type="match status" value="1"/>
</dbReference>
<dbReference type="Pfam" id="PF00874">
    <property type="entry name" value="PRD"/>
    <property type="match status" value="2"/>
</dbReference>
<evidence type="ECO:0000259" key="3">
    <source>
        <dbReference type="PROSITE" id="PS51372"/>
    </source>
</evidence>
<dbReference type="Gene3D" id="1.10.1790.10">
    <property type="entry name" value="PRD domain"/>
    <property type="match status" value="1"/>
</dbReference>
<evidence type="ECO:0000256" key="1">
    <source>
        <dbReference type="ARBA" id="ARBA00009115"/>
    </source>
</evidence>
<dbReference type="InterPro" id="IPR036634">
    <property type="entry name" value="PRD_sf"/>
</dbReference>
<dbReference type="InterPro" id="IPR011608">
    <property type="entry name" value="PRD"/>
</dbReference>
<dbReference type="Gene3D" id="1.20.58.1950">
    <property type="match status" value="1"/>
</dbReference>
<keyword evidence="2" id="KW-0677">Repeat</keyword>
<dbReference type="InterPro" id="IPR036650">
    <property type="entry name" value="CAT_RNA-bd_dom_sf"/>
</dbReference>
<dbReference type="SMART" id="SM01061">
    <property type="entry name" value="CAT_RBD"/>
    <property type="match status" value="1"/>
</dbReference>
<dbReference type="PROSITE" id="PS51372">
    <property type="entry name" value="PRD_2"/>
    <property type="match status" value="2"/>
</dbReference>
<proteinExistence type="inferred from homology"/>
<gene>
    <name evidence="4" type="ORF">H9647_05295</name>
</gene>
<dbReference type="NCBIfam" id="NF047357">
    <property type="entry name" value="antiterm_GlcT"/>
    <property type="match status" value="1"/>
</dbReference>
<sequence length="296" mass="34253">MLQELWGKRGAKVNLKVAKVLNNNVIIGTHPEHEEVVVIGKGIGFHRKSGDIIPLQTVEKMFILTNQEEQEQYKQLIPRVSEKLIETINDIILYITSESNVKLNEHIHIALTDHIAFALKRMEQGIVLHNPFLYETKEIYPVEYRLASYAINLIKERLGVDLGEEEVGFVALHIYSAMTNQNLSEVQQHSKLIADLVSIVEDKLDYQIPRHSLDYSRLVTHLRFAIERIKRGEEVAEVQKLDSLLSKEYPEMYSLSWTLTKVMEKRMKHAVYAAEVSYLALHLQRLSQKKEQESKK</sequence>
<dbReference type="Pfam" id="PF03123">
    <property type="entry name" value="CAT_RBD"/>
    <property type="match status" value="1"/>
</dbReference>
<dbReference type="Proteomes" id="UP000608071">
    <property type="component" value="Unassembled WGS sequence"/>
</dbReference>
<dbReference type="EMBL" id="JACSQL010000002">
    <property type="protein sequence ID" value="MBD7967468.1"/>
    <property type="molecule type" value="Genomic_DNA"/>
</dbReference>
<dbReference type="SUPFAM" id="SSF50151">
    <property type="entry name" value="SacY-like RNA-binding domain"/>
    <property type="match status" value="1"/>
</dbReference>
<evidence type="ECO:0000313" key="5">
    <source>
        <dbReference type="Proteomes" id="UP000608071"/>
    </source>
</evidence>
<accession>A0ABR8SVY9</accession>
<dbReference type="InterPro" id="IPR050661">
    <property type="entry name" value="BglG_antiterminators"/>
</dbReference>